<accession>A0A1H2ILF3</accession>
<dbReference type="Pfam" id="PF07690">
    <property type="entry name" value="MFS_1"/>
    <property type="match status" value="1"/>
</dbReference>
<dbReference type="PANTHER" id="PTHR23513:SF18">
    <property type="entry name" value="INTEGRAL MEMBRANE PROTEIN"/>
    <property type="match status" value="1"/>
</dbReference>
<gene>
    <name evidence="8" type="ORF">SAMN04488563_1820</name>
</gene>
<evidence type="ECO:0000313" key="8">
    <source>
        <dbReference type="EMBL" id="SDU44892.1"/>
    </source>
</evidence>
<feature type="transmembrane region" description="Helical" evidence="7">
    <location>
        <begin position="388"/>
        <end position="411"/>
    </location>
</feature>
<keyword evidence="2" id="KW-1003">Cell membrane</keyword>
<feature type="transmembrane region" description="Helical" evidence="7">
    <location>
        <begin position="171"/>
        <end position="189"/>
    </location>
</feature>
<dbReference type="InterPro" id="IPR036259">
    <property type="entry name" value="MFS_trans_sf"/>
</dbReference>
<organism evidence="8 9">
    <name type="scientific">Jiangella alkaliphila</name>
    <dbReference type="NCBI Taxonomy" id="419479"/>
    <lineage>
        <taxon>Bacteria</taxon>
        <taxon>Bacillati</taxon>
        <taxon>Actinomycetota</taxon>
        <taxon>Actinomycetes</taxon>
        <taxon>Jiangellales</taxon>
        <taxon>Jiangellaceae</taxon>
        <taxon>Jiangella</taxon>
    </lineage>
</organism>
<feature type="transmembrane region" description="Helical" evidence="7">
    <location>
        <begin position="423"/>
        <end position="452"/>
    </location>
</feature>
<keyword evidence="5 7" id="KW-0472">Membrane</keyword>
<evidence type="ECO:0000256" key="4">
    <source>
        <dbReference type="ARBA" id="ARBA00022989"/>
    </source>
</evidence>
<feature type="transmembrane region" description="Helical" evidence="7">
    <location>
        <begin position="359"/>
        <end position="376"/>
    </location>
</feature>
<feature type="transmembrane region" description="Helical" evidence="7">
    <location>
        <begin position="138"/>
        <end position="159"/>
    </location>
</feature>
<dbReference type="SUPFAM" id="SSF103473">
    <property type="entry name" value="MFS general substrate transporter"/>
    <property type="match status" value="1"/>
</dbReference>
<reference evidence="9" key="1">
    <citation type="submission" date="2016-10" db="EMBL/GenBank/DDBJ databases">
        <authorList>
            <person name="Varghese N."/>
            <person name="Submissions S."/>
        </authorList>
    </citation>
    <scope>NUCLEOTIDE SEQUENCE [LARGE SCALE GENOMIC DNA]</scope>
    <source>
        <strain evidence="9">DSM 45079</strain>
    </source>
</reference>
<proteinExistence type="predicted"/>
<evidence type="ECO:0000256" key="2">
    <source>
        <dbReference type="ARBA" id="ARBA00022475"/>
    </source>
</evidence>
<evidence type="ECO:0000256" key="7">
    <source>
        <dbReference type="SAM" id="Phobius"/>
    </source>
</evidence>
<feature type="transmembrane region" description="Helical" evidence="7">
    <location>
        <begin position="501"/>
        <end position="522"/>
    </location>
</feature>
<dbReference type="InterPro" id="IPR011701">
    <property type="entry name" value="MFS"/>
</dbReference>
<feature type="region of interest" description="Disordered" evidence="6">
    <location>
        <begin position="1"/>
        <end position="113"/>
    </location>
</feature>
<keyword evidence="4 7" id="KW-1133">Transmembrane helix</keyword>
<dbReference type="GO" id="GO:0022857">
    <property type="term" value="F:transmembrane transporter activity"/>
    <property type="evidence" value="ECO:0007669"/>
    <property type="project" value="InterPro"/>
</dbReference>
<sequence>MRLDGCVAETDPFAGPPGEGGGRGARDDGGGYESPFAGRELPPGSGAPGSGRDRPAGGDAPTDPGAAGGHGDTRALPPPPPPPTPGERVRRAAGATGRAAKTAASGTSRAARFSADRLHRAAEAKGAGKTGMSRLIELNAASSFADALVTVALAGTLFFSVSTSEARGNVALYLLITMAPFAVVAPVLGPFLDRFSHGRRWAIGFTAASRGFLAWVAADAVIDGGIWLYPAALGVLVGQKAYAVARAAAVPRLLPEGWTLVAANSRLQLAATFGTLIGAPVGIGLAQIGDDWPLRAAFFAYVGTTVLAILLPKKVDLSIGEEPASLTEGDGDDAAASVPGKPRKFRVGPSVVRALRANATLRWLSGFMTMFMAFVLREEPVAGLDDLLLLGIVAAAAWLGSTAGSSVGALVQARSPDRTVLALVGFGAVSTLVTAVFWNLLTVILVGLAAGFAQQLGRLSLDAIVQRDVPEKNRSNAFARSETLLQLGWVVGGGVGIVLPLIPWLGMTVATLVMIGGLVFALRVRPSERRPTPSAPPPERAQE</sequence>
<name>A0A1H2ILF3_9ACTN</name>
<evidence type="ECO:0000313" key="9">
    <source>
        <dbReference type="Proteomes" id="UP000182977"/>
    </source>
</evidence>
<comment type="subcellular location">
    <subcellularLocation>
        <location evidence="1">Cell membrane</location>
        <topology evidence="1">Multi-pass membrane protein</topology>
    </subcellularLocation>
</comment>
<evidence type="ECO:0000256" key="5">
    <source>
        <dbReference type="ARBA" id="ARBA00023136"/>
    </source>
</evidence>
<feature type="transmembrane region" description="Helical" evidence="7">
    <location>
        <begin position="292"/>
        <end position="311"/>
    </location>
</feature>
<feature type="transmembrane region" description="Helical" evidence="7">
    <location>
        <begin position="224"/>
        <end position="245"/>
    </location>
</feature>
<dbReference type="AlphaFoldDB" id="A0A1H2ILF3"/>
<keyword evidence="3 7" id="KW-0812">Transmembrane</keyword>
<evidence type="ECO:0000256" key="1">
    <source>
        <dbReference type="ARBA" id="ARBA00004651"/>
    </source>
</evidence>
<dbReference type="GO" id="GO:0005886">
    <property type="term" value="C:plasma membrane"/>
    <property type="evidence" value="ECO:0007669"/>
    <property type="project" value="UniProtKB-SubCell"/>
</dbReference>
<dbReference type="STRING" id="419479.SAMN04488563_1820"/>
<evidence type="ECO:0000256" key="6">
    <source>
        <dbReference type="SAM" id="MobiDB-lite"/>
    </source>
</evidence>
<keyword evidence="9" id="KW-1185">Reference proteome</keyword>
<feature type="compositionally biased region" description="Pro residues" evidence="6">
    <location>
        <begin position="76"/>
        <end position="85"/>
    </location>
</feature>
<dbReference type="EMBL" id="LT629791">
    <property type="protein sequence ID" value="SDU44892.1"/>
    <property type="molecule type" value="Genomic_DNA"/>
</dbReference>
<dbReference type="PANTHER" id="PTHR23513">
    <property type="entry name" value="INTEGRAL MEMBRANE EFFLUX PROTEIN-RELATED"/>
    <property type="match status" value="1"/>
</dbReference>
<dbReference type="Proteomes" id="UP000182977">
    <property type="component" value="Chromosome I"/>
</dbReference>
<protein>
    <submittedName>
        <fullName evidence="8">Predicted arabinose efflux permease, MFS family</fullName>
    </submittedName>
</protein>
<feature type="transmembrane region" description="Helical" evidence="7">
    <location>
        <begin position="266"/>
        <end position="286"/>
    </location>
</feature>
<dbReference type="Gene3D" id="1.20.1250.20">
    <property type="entry name" value="MFS general substrate transporter like domains"/>
    <property type="match status" value="2"/>
</dbReference>
<evidence type="ECO:0000256" key="3">
    <source>
        <dbReference type="ARBA" id="ARBA00022692"/>
    </source>
</evidence>
<feature type="compositionally biased region" description="Low complexity" evidence="6">
    <location>
        <begin position="92"/>
        <end position="113"/>
    </location>
</feature>